<name>A0A6M6BL72_9BACT</name>
<feature type="compositionally biased region" description="Basic and acidic residues" evidence="1">
    <location>
        <begin position="496"/>
        <end position="532"/>
    </location>
</feature>
<keyword evidence="2" id="KW-0732">Signal</keyword>
<feature type="region of interest" description="Disordered" evidence="1">
    <location>
        <begin position="494"/>
        <end position="532"/>
    </location>
</feature>
<dbReference type="PROSITE" id="PS51257">
    <property type="entry name" value="PROKAR_LIPOPROTEIN"/>
    <property type="match status" value="1"/>
</dbReference>
<protein>
    <submittedName>
        <fullName evidence="3">Uncharacterized protein</fullName>
    </submittedName>
</protein>
<dbReference type="EMBL" id="CP053538">
    <property type="protein sequence ID" value="QJX48574.1"/>
    <property type="molecule type" value="Genomic_DNA"/>
</dbReference>
<dbReference type="Proteomes" id="UP000501623">
    <property type="component" value="Chromosome"/>
</dbReference>
<keyword evidence="4" id="KW-1185">Reference proteome</keyword>
<evidence type="ECO:0000313" key="3">
    <source>
        <dbReference type="EMBL" id="QJX48574.1"/>
    </source>
</evidence>
<dbReference type="AlphaFoldDB" id="A0A6M6BL72"/>
<evidence type="ECO:0000256" key="1">
    <source>
        <dbReference type="SAM" id="MobiDB-lite"/>
    </source>
</evidence>
<sequence length="532" mass="59864">MVKRFPVLLALLLGGTGCARDAYFQPDARVAYPAPLAPNADSAVVTAGRHYRRGPLGRLLLGAHYRRAWATPVELPVFYPKNVVPGGLKFSKLGGGFQTTSATLTADDGRAFAIRTIDKDPYKTLPKVLRQGFVLTAVRDATSAGMPYGAMVVPRLAQAAQVPHATPRPYYIRTDEDGLDIASERFRGKVVILEQKLEGKANLTPLLRGATALEESEDMLEERYHSQEHTLDEAAFLRARLLDLWLGDWDRHEGQWSWASFPQENGRTLWRPVPQDRDQVFFRFNDGVLTWLVSKIVPKFRTFGPTYESVEGYTRNARFIDSRALSELPREQYLRIAQDLQQKLTNEVIHQAVRGGLPREIYALEGPQMEAALRARREKLQRVAKRYYAHMAENVLVAGTDQAEHFVVERLSDTSTVVSVYRLGGNSKAAPDSLLYRRQFHPAETERVILHGLQGKDLFTISGAVTHSPFIDIYGGPDEDTVRDTSRVSGLRKKTRYFDTKRNNEYEGGPETKDQRTHGVESHAFDRDGSGR</sequence>
<evidence type="ECO:0000256" key="2">
    <source>
        <dbReference type="SAM" id="SignalP"/>
    </source>
</evidence>
<reference evidence="3 4" key="1">
    <citation type="submission" date="2020-05" db="EMBL/GenBank/DDBJ databases">
        <title>Complete genome sequence of Hymenobacter sp. TS19 in Coasted Sand Dune.</title>
        <authorList>
            <person name="Lee J.-H."/>
            <person name="Jung J.-H."/>
            <person name="Jeong S."/>
            <person name="Zhao L."/>
            <person name="Kim M.-K."/>
            <person name="Seo H.-S."/>
            <person name="Lim S."/>
        </authorList>
    </citation>
    <scope>NUCLEOTIDE SEQUENCE [LARGE SCALE GENOMIC DNA]</scope>
    <source>
        <strain evidence="3 4">TS19</strain>
    </source>
</reference>
<dbReference type="RefSeq" id="WP_171592665.1">
    <property type="nucleotide sequence ID" value="NZ_CP053538.1"/>
</dbReference>
<feature type="chain" id="PRO_5026747369" evidence="2">
    <location>
        <begin position="20"/>
        <end position="532"/>
    </location>
</feature>
<evidence type="ECO:0000313" key="4">
    <source>
        <dbReference type="Proteomes" id="UP000501623"/>
    </source>
</evidence>
<gene>
    <name evidence="3" type="ORF">HMJ29_17275</name>
</gene>
<organism evidence="3 4">
    <name type="scientific">Hymenobacter taeanensis</name>
    <dbReference type="NCBI Taxonomy" id="2735321"/>
    <lineage>
        <taxon>Bacteria</taxon>
        <taxon>Pseudomonadati</taxon>
        <taxon>Bacteroidota</taxon>
        <taxon>Cytophagia</taxon>
        <taxon>Cytophagales</taxon>
        <taxon>Hymenobacteraceae</taxon>
        <taxon>Hymenobacter</taxon>
    </lineage>
</organism>
<proteinExistence type="predicted"/>
<feature type="signal peptide" evidence="2">
    <location>
        <begin position="1"/>
        <end position="19"/>
    </location>
</feature>
<accession>A0A6M6BL72</accession>
<dbReference type="KEGG" id="hts:HMJ29_17275"/>